<accession>A0A8H6TZQ7</accession>
<dbReference type="EMBL" id="JACAZI010000035">
    <property type="protein sequence ID" value="KAF7328475.1"/>
    <property type="molecule type" value="Genomic_DNA"/>
</dbReference>
<gene>
    <name evidence="1" type="ORF">MVEN_02534400</name>
</gene>
<evidence type="ECO:0000313" key="1">
    <source>
        <dbReference type="EMBL" id="KAF7328475.1"/>
    </source>
</evidence>
<proteinExistence type="predicted"/>
<dbReference type="AlphaFoldDB" id="A0A8H6TZQ7"/>
<comment type="caution">
    <text evidence="1">The sequence shown here is derived from an EMBL/GenBank/DDBJ whole genome shotgun (WGS) entry which is preliminary data.</text>
</comment>
<evidence type="ECO:0000313" key="2">
    <source>
        <dbReference type="Proteomes" id="UP000620124"/>
    </source>
</evidence>
<reference evidence="1" key="1">
    <citation type="submission" date="2020-05" db="EMBL/GenBank/DDBJ databases">
        <title>Mycena genomes resolve the evolution of fungal bioluminescence.</title>
        <authorList>
            <person name="Tsai I.J."/>
        </authorList>
    </citation>
    <scope>NUCLEOTIDE SEQUENCE</scope>
    <source>
        <strain evidence="1">CCC161011</strain>
    </source>
</reference>
<organism evidence="1 2">
    <name type="scientific">Mycena venus</name>
    <dbReference type="NCBI Taxonomy" id="2733690"/>
    <lineage>
        <taxon>Eukaryota</taxon>
        <taxon>Fungi</taxon>
        <taxon>Dikarya</taxon>
        <taxon>Basidiomycota</taxon>
        <taxon>Agaricomycotina</taxon>
        <taxon>Agaricomycetes</taxon>
        <taxon>Agaricomycetidae</taxon>
        <taxon>Agaricales</taxon>
        <taxon>Marasmiineae</taxon>
        <taxon>Mycenaceae</taxon>
        <taxon>Mycena</taxon>
    </lineage>
</organism>
<name>A0A8H6TZQ7_9AGAR</name>
<sequence>MRLVLCPPKREINVKCCIDTLTTIYPRVIESIGTKSGRTEVAAAICICIEQTFTQGATCKEAFGAAFSKALSVYIESTQQLVNKAIAELPRLHDMKKLIEIIKTHRLRILI</sequence>
<protein>
    <submittedName>
        <fullName evidence="1">Uncharacterized protein</fullName>
    </submittedName>
</protein>
<dbReference type="Proteomes" id="UP000620124">
    <property type="component" value="Unassembled WGS sequence"/>
</dbReference>
<keyword evidence="2" id="KW-1185">Reference proteome</keyword>